<name>A0A0L6JWD1_9FIRM</name>
<dbReference type="AlphaFoldDB" id="A0A0L6JWD1"/>
<dbReference type="Pfam" id="PF12706">
    <property type="entry name" value="Lactamase_B_2"/>
    <property type="match status" value="1"/>
</dbReference>
<sequence length="238" mass="27425">MSIIKIKLLGIGSLEIKFEDFSVFIDAFNNYLTPPKLSSKDIVLFSHSDGDHFSAPKILNSTTNNLIIGPPSIAYPLLANTSLNPDYLKIVYPPNISSPIELEVDKLKIKVYQTKHFIDWEPDHISFLLKYKEKKIYITGDSHAFYFEDPEVYNLDALVYSLVIKDMVMGKMCSREASNLHIQELGEIQERLKPRYIIGNHLINCDWTVNVKDIKNEIEGREVRNIIIPEFCYEELLL</sequence>
<dbReference type="InterPro" id="IPR050114">
    <property type="entry name" value="UPF0173_UPF0282_UlaG_hydrolase"/>
</dbReference>
<keyword evidence="3" id="KW-1185">Reference proteome</keyword>
<evidence type="ECO:0000259" key="1">
    <source>
        <dbReference type="Pfam" id="PF12706"/>
    </source>
</evidence>
<dbReference type="PANTHER" id="PTHR43546">
    <property type="entry name" value="UPF0173 METAL-DEPENDENT HYDROLASE MJ1163-RELATED"/>
    <property type="match status" value="1"/>
</dbReference>
<dbReference type="EMBL" id="LGTC01000001">
    <property type="protein sequence ID" value="KNY29925.1"/>
    <property type="molecule type" value="Genomic_DNA"/>
</dbReference>
<dbReference type="Proteomes" id="UP000036923">
    <property type="component" value="Unassembled WGS sequence"/>
</dbReference>
<dbReference type="InterPro" id="IPR001279">
    <property type="entry name" value="Metallo-B-lactamas"/>
</dbReference>
<proteinExistence type="predicted"/>
<feature type="domain" description="Metallo-beta-lactamase" evidence="1">
    <location>
        <begin position="36"/>
        <end position="201"/>
    </location>
</feature>
<dbReference type="InterPro" id="IPR036866">
    <property type="entry name" value="RibonucZ/Hydroxyglut_hydro"/>
</dbReference>
<dbReference type="SUPFAM" id="SSF56281">
    <property type="entry name" value="Metallo-hydrolase/oxidoreductase"/>
    <property type="match status" value="1"/>
</dbReference>
<evidence type="ECO:0000313" key="3">
    <source>
        <dbReference type="Proteomes" id="UP000036923"/>
    </source>
</evidence>
<comment type="caution">
    <text evidence="2">The sequence shown here is derived from an EMBL/GenBank/DDBJ whole genome shotgun (WGS) entry which is preliminary data.</text>
</comment>
<gene>
    <name evidence="2" type="ORF">Bccel_5202</name>
</gene>
<organism evidence="2 3">
    <name type="scientific">Pseudobacteroides cellulosolvens ATCC 35603 = DSM 2933</name>
    <dbReference type="NCBI Taxonomy" id="398512"/>
    <lineage>
        <taxon>Bacteria</taxon>
        <taxon>Bacillati</taxon>
        <taxon>Bacillota</taxon>
        <taxon>Clostridia</taxon>
        <taxon>Eubacteriales</taxon>
        <taxon>Oscillospiraceae</taxon>
        <taxon>Pseudobacteroides</taxon>
    </lineage>
</organism>
<dbReference type="Gene3D" id="3.60.15.10">
    <property type="entry name" value="Ribonuclease Z/Hydroxyacylglutathione hydrolase-like"/>
    <property type="match status" value="1"/>
</dbReference>
<dbReference type="RefSeq" id="WP_036943563.1">
    <property type="nucleotide sequence ID" value="NZ_JQKC01000022.1"/>
</dbReference>
<accession>A0A0L6JWD1</accession>
<protein>
    <recommendedName>
        <fullName evidence="1">Metallo-beta-lactamase domain-containing protein</fullName>
    </recommendedName>
</protein>
<reference evidence="3" key="1">
    <citation type="submission" date="2015-07" db="EMBL/GenBank/DDBJ databases">
        <title>Near-Complete Genome Sequence of the Cellulolytic Bacterium Bacteroides (Pseudobacteroides) cellulosolvens ATCC 35603.</title>
        <authorList>
            <person name="Dassa B."/>
            <person name="Utturkar S.M."/>
            <person name="Klingeman D.M."/>
            <person name="Hurt R.A."/>
            <person name="Keller M."/>
            <person name="Xu J."/>
            <person name="Reddy Y.H.K."/>
            <person name="Borovok I."/>
            <person name="Grinberg I.R."/>
            <person name="Lamed R."/>
            <person name="Zhivin O."/>
            <person name="Bayer E.A."/>
            <person name="Brown S.D."/>
        </authorList>
    </citation>
    <scope>NUCLEOTIDE SEQUENCE [LARGE SCALE GENOMIC DNA]</scope>
    <source>
        <strain evidence="3">DSM 2933</strain>
    </source>
</reference>
<dbReference type="PANTHER" id="PTHR43546:SF4">
    <property type="entry name" value="UPF0282 PROTEIN MJ1629"/>
    <property type="match status" value="1"/>
</dbReference>
<evidence type="ECO:0000313" key="2">
    <source>
        <dbReference type="EMBL" id="KNY29925.1"/>
    </source>
</evidence>